<dbReference type="InterPro" id="IPR003378">
    <property type="entry name" value="Fringe-like_glycosylTrfase"/>
</dbReference>
<evidence type="ECO:0000256" key="1">
    <source>
        <dbReference type="ARBA" id="ARBA00004606"/>
    </source>
</evidence>
<protein>
    <recommendedName>
        <fullName evidence="4">N-acetylgalactosaminide beta-1,3-galactosyltransferase</fullName>
        <ecNumber evidence="4">2.4.1.122</ecNumber>
    </recommendedName>
</protein>
<evidence type="ECO:0000256" key="8">
    <source>
        <dbReference type="ARBA" id="ARBA00022741"/>
    </source>
</evidence>
<evidence type="ECO:0000256" key="9">
    <source>
        <dbReference type="ARBA" id="ARBA00022968"/>
    </source>
</evidence>
<keyword evidence="5" id="KW-0328">Glycosyltransferase</keyword>
<keyword evidence="8" id="KW-0547">Nucleotide-binding</keyword>
<evidence type="ECO:0000256" key="10">
    <source>
        <dbReference type="ARBA" id="ARBA00022989"/>
    </source>
</evidence>
<name>A0A8R1Y0R9_ONCVO</name>
<dbReference type="GO" id="GO:0016020">
    <property type="term" value="C:membrane"/>
    <property type="evidence" value="ECO:0007669"/>
    <property type="project" value="UniProtKB-SubCell"/>
</dbReference>
<feature type="transmembrane region" description="Helical" evidence="12">
    <location>
        <begin position="28"/>
        <end position="47"/>
    </location>
</feature>
<dbReference type="Proteomes" id="UP000024404">
    <property type="component" value="Unassembled WGS sequence"/>
</dbReference>
<evidence type="ECO:0000256" key="3">
    <source>
        <dbReference type="ARBA" id="ARBA00006462"/>
    </source>
</evidence>
<organism evidence="14 15">
    <name type="scientific">Onchocerca volvulus</name>
    <dbReference type="NCBI Taxonomy" id="6282"/>
    <lineage>
        <taxon>Eukaryota</taxon>
        <taxon>Metazoa</taxon>
        <taxon>Ecdysozoa</taxon>
        <taxon>Nematoda</taxon>
        <taxon>Chromadorea</taxon>
        <taxon>Rhabditida</taxon>
        <taxon>Spirurina</taxon>
        <taxon>Spiruromorpha</taxon>
        <taxon>Filarioidea</taxon>
        <taxon>Onchocercidae</taxon>
        <taxon>Onchocerca</taxon>
    </lineage>
</organism>
<evidence type="ECO:0000256" key="7">
    <source>
        <dbReference type="ARBA" id="ARBA00022692"/>
    </source>
</evidence>
<dbReference type="Gene3D" id="3.90.550.50">
    <property type="match status" value="1"/>
</dbReference>
<evidence type="ECO:0000256" key="6">
    <source>
        <dbReference type="ARBA" id="ARBA00022679"/>
    </source>
</evidence>
<accession>A0A8R1Y0R9</accession>
<keyword evidence="15" id="KW-1185">Reference proteome</keyword>
<sequence>MMRKVILTLSRLVATCRKQLFSSNTSLQFIFGILIGILIGFCATFNYNNEISTSIMQSFSIDQNKQFISINLKNNSILFDIQIQCIIFIHPNQLSKRKYVGALRDTYTKQCNHTVYITNSKEIRRNFAEELNIAFVNTNKTQYHWDLYREIIKYSIKRSKQQQQQKQNPFWTIIGDEQTFIVMANLRRILLTFNNSQQSIILGRIISKRNLYSHLFPWNIYTTILPQAGIVFSRSALERMSNDACFGWLSPRATERALIQCSNLMDVQLVDPIDKEGKHLFDPISLKDLIESKGPKTSKKVNKSLHCCSDQVVTFGGLNYRHHRILDFVTNRIKVFGC</sequence>
<comment type="similarity">
    <text evidence="3">Belongs to the glycosyltransferase 31 family. Beta3-Gal-T subfamily.</text>
</comment>
<dbReference type="EMBL" id="CMVM020000251">
    <property type="status" value="NOT_ANNOTATED_CDS"/>
    <property type="molecule type" value="Genomic_DNA"/>
</dbReference>
<dbReference type="OMA" id="DQTYLIV"/>
<evidence type="ECO:0000256" key="5">
    <source>
        <dbReference type="ARBA" id="ARBA00022676"/>
    </source>
</evidence>
<keyword evidence="6" id="KW-0808">Transferase</keyword>
<dbReference type="InterPro" id="IPR026050">
    <property type="entry name" value="C1GALT1/C1GALT1_chp1"/>
</dbReference>
<comment type="pathway">
    <text evidence="2">Protein modification; protein glycosylation.</text>
</comment>
<dbReference type="GO" id="GO:0016263">
    <property type="term" value="F:glycoprotein-N-acetylgalactosamine 3-beta-galactosyltransferase activity"/>
    <property type="evidence" value="ECO:0007669"/>
    <property type="project" value="UniProtKB-EC"/>
</dbReference>
<keyword evidence="11 12" id="KW-0472">Membrane</keyword>
<dbReference type="EC" id="2.4.1.122" evidence="4"/>
<keyword evidence="9" id="KW-0735">Signal-anchor</keyword>
<keyword evidence="7 12" id="KW-0812">Transmembrane</keyword>
<evidence type="ECO:0000259" key="13">
    <source>
        <dbReference type="Pfam" id="PF02434"/>
    </source>
</evidence>
<feature type="domain" description="Fringe-like glycosyltransferase" evidence="13">
    <location>
        <begin position="100"/>
        <end position="241"/>
    </location>
</feature>
<reference evidence="15" key="1">
    <citation type="submission" date="2013-10" db="EMBL/GenBank/DDBJ databases">
        <title>Genome sequencing of Onchocerca volvulus.</title>
        <authorList>
            <person name="Cotton J."/>
            <person name="Tsai J."/>
            <person name="Stanley E."/>
            <person name="Tracey A."/>
            <person name="Holroyd N."/>
            <person name="Lustigman S."/>
            <person name="Berriman M."/>
        </authorList>
    </citation>
    <scope>NUCLEOTIDE SEQUENCE</scope>
</reference>
<dbReference type="EnsemblMetazoa" id="OVOC9075.1">
    <property type="protein sequence ID" value="OVOC9075.1"/>
    <property type="gene ID" value="WBGene00245884"/>
</dbReference>
<reference evidence="14" key="2">
    <citation type="submission" date="2022-06" db="UniProtKB">
        <authorList>
            <consortium name="EnsemblMetazoa"/>
        </authorList>
    </citation>
    <scope>IDENTIFICATION</scope>
</reference>
<evidence type="ECO:0000313" key="14">
    <source>
        <dbReference type="EnsemblMetazoa" id="OVOC9075.1"/>
    </source>
</evidence>
<keyword evidence="10 12" id="KW-1133">Transmembrane helix</keyword>
<dbReference type="PANTHER" id="PTHR23033">
    <property type="entry name" value="BETA1,3-GALACTOSYLTRANSFERASE"/>
    <property type="match status" value="1"/>
</dbReference>
<dbReference type="GO" id="GO:0000166">
    <property type="term" value="F:nucleotide binding"/>
    <property type="evidence" value="ECO:0007669"/>
    <property type="project" value="UniProtKB-KW"/>
</dbReference>
<evidence type="ECO:0000256" key="12">
    <source>
        <dbReference type="SAM" id="Phobius"/>
    </source>
</evidence>
<dbReference type="Pfam" id="PF02434">
    <property type="entry name" value="Fringe"/>
    <property type="match status" value="1"/>
</dbReference>
<dbReference type="AlphaFoldDB" id="A0A8R1Y0R9"/>
<comment type="subcellular location">
    <subcellularLocation>
        <location evidence="1">Membrane</location>
        <topology evidence="1">Single-pass type II membrane protein</topology>
    </subcellularLocation>
</comment>
<evidence type="ECO:0000256" key="2">
    <source>
        <dbReference type="ARBA" id="ARBA00004922"/>
    </source>
</evidence>
<evidence type="ECO:0000313" key="15">
    <source>
        <dbReference type="Proteomes" id="UP000024404"/>
    </source>
</evidence>
<evidence type="ECO:0000256" key="4">
    <source>
        <dbReference type="ARBA" id="ARBA00012557"/>
    </source>
</evidence>
<evidence type="ECO:0000256" key="11">
    <source>
        <dbReference type="ARBA" id="ARBA00023136"/>
    </source>
</evidence>
<proteinExistence type="inferred from homology"/>
<dbReference type="PANTHER" id="PTHR23033:SF8">
    <property type="entry name" value="HEXOSYLTRANSFERASE"/>
    <property type="match status" value="1"/>
</dbReference>